<dbReference type="Proteomes" id="UP000494329">
    <property type="component" value="Unassembled WGS sequence"/>
</dbReference>
<dbReference type="AlphaFoldDB" id="A0A6J5CZZ7"/>
<evidence type="ECO:0000256" key="1">
    <source>
        <dbReference type="ARBA" id="ARBA00023015"/>
    </source>
</evidence>
<sequence>MSFYTRDNYRQAESVGFVLNKARNVLIGDLDAALKELQIKAQHIGILMSLLRGTESRPAGLARYLGMDTGLMTRMLDRLEALGLLVRSRDTVDRRVVNLQLTAAGREAALRITEVAPHVLNARLRSFSKAEFDELHRLLNKLISG</sequence>
<dbReference type="InterPro" id="IPR000835">
    <property type="entry name" value="HTH_MarR-typ"/>
</dbReference>
<dbReference type="InterPro" id="IPR036390">
    <property type="entry name" value="WH_DNA-bd_sf"/>
</dbReference>
<evidence type="ECO:0000313" key="5">
    <source>
        <dbReference type="EMBL" id="CAB3747559.1"/>
    </source>
</evidence>
<evidence type="ECO:0000313" key="6">
    <source>
        <dbReference type="Proteomes" id="UP000494329"/>
    </source>
</evidence>
<dbReference type="PROSITE" id="PS50995">
    <property type="entry name" value="HTH_MARR_2"/>
    <property type="match status" value="1"/>
</dbReference>
<reference evidence="5 6" key="1">
    <citation type="submission" date="2020-04" db="EMBL/GenBank/DDBJ databases">
        <authorList>
            <person name="De Canck E."/>
        </authorList>
    </citation>
    <scope>NUCLEOTIDE SEQUENCE [LARGE SCALE GENOMIC DNA]</scope>
    <source>
        <strain evidence="5 6">LMG 29739</strain>
    </source>
</reference>
<feature type="domain" description="HTH marR-type" evidence="4">
    <location>
        <begin position="12"/>
        <end position="144"/>
    </location>
</feature>
<keyword evidence="3" id="KW-0804">Transcription</keyword>
<accession>A0A6J5CZZ7</accession>
<dbReference type="GO" id="GO:0003677">
    <property type="term" value="F:DNA binding"/>
    <property type="evidence" value="ECO:0007669"/>
    <property type="project" value="UniProtKB-KW"/>
</dbReference>
<dbReference type="GO" id="GO:0003700">
    <property type="term" value="F:DNA-binding transcription factor activity"/>
    <property type="evidence" value="ECO:0007669"/>
    <property type="project" value="InterPro"/>
</dbReference>
<protein>
    <recommendedName>
        <fullName evidence="4">HTH marR-type domain-containing protein</fullName>
    </recommendedName>
</protein>
<name>A0A6J5CZZ7_9BURK</name>
<dbReference type="PANTHER" id="PTHR42756:SF1">
    <property type="entry name" value="TRANSCRIPTIONAL REPRESSOR OF EMRAB OPERON"/>
    <property type="match status" value="1"/>
</dbReference>
<evidence type="ECO:0000256" key="3">
    <source>
        <dbReference type="ARBA" id="ARBA00023163"/>
    </source>
</evidence>
<dbReference type="SMART" id="SM00347">
    <property type="entry name" value="HTH_MARR"/>
    <property type="match status" value="1"/>
</dbReference>
<proteinExistence type="predicted"/>
<dbReference type="EMBL" id="CADIKF010000002">
    <property type="protein sequence ID" value="CAB3747559.1"/>
    <property type="molecule type" value="Genomic_DNA"/>
</dbReference>
<dbReference type="InterPro" id="IPR036388">
    <property type="entry name" value="WH-like_DNA-bd_sf"/>
</dbReference>
<evidence type="ECO:0000259" key="4">
    <source>
        <dbReference type="PROSITE" id="PS50995"/>
    </source>
</evidence>
<evidence type="ECO:0000256" key="2">
    <source>
        <dbReference type="ARBA" id="ARBA00023125"/>
    </source>
</evidence>
<keyword evidence="2" id="KW-0238">DNA-binding</keyword>
<dbReference type="Pfam" id="PF01047">
    <property type="entry name" value="MarR"/>
    <property type="match status" value="1"/>
</dbReference>
<gene>
    <name evidence="5" type="ORF">LMG29739_00340</name>
</gene>
<dbReference type="PANTHER" id="PTHR42756">
    <property type="entry name" value="TRANSCRIPTIONAL REGULATOR, MARR"/>
    <property type="match status" value="1"/>
</dbReference>
<dbReference type="SUPFAM" id="SSF46785">
    <property type="entry name" value="Winged helix' DNA-binding domain"/>
    <property type="match status" value="1"/>
</dbReference>
<dbReference type="RefSeq" id="WP_175109023.1">
    <property type="nucleotide sequence ID" value="NZ_CADIKF010000002.1"/>
</dbReference>
<dbReference type="Gene3D" id="1.10.10.10">
    <property type="entry name" value="Winged helix-like DNA-binding domain superfamily/Winged helix DNA-binding domain"/>
    <property type="match status" value="1"/>
</dbReference>
<dbReference type="PRINTS" id="PR00598">
    <property type="entry name" value="HTHMARR"/>
</dbReference>
<keyword evidence="1" id="KW-0805">Transcription regulation</keyword>
<organism evidence="5 6">
    <name type="scientific">Paraburkholderia solisilvae</name>
    <dbReference type="NCBI Taxonomy" id="624376"/>
    <lineage>
        <taxon>Bacteria</taxon>
        <taxon>Pseudomonadati</taxon>
        <taxon>Pseudomonadota</taxon>
        <taxon>Betaproteobacteria</taxon>
        <taxon>Burkholderiales</taxon>
        <taxon>Burkholderiaceae</taxon>
        <taxon>Paraburkholderia</taxon>
    </lineage>
</organism>
<keyword evidence="6" id="KW-1185">Reference proteome</keyword>